<keyword evidence="2" id="KW-1185">Reference proteome</keyword>
<dbReference type="Proteomes" id="UP000287033">
    <property type="component" value="Unassembled WGS sequence"/>
</dbReference>
<gene>
    <name evidence="1" type="ORF">chiPu_0032050</name>
</gene>
<feature type="non-terminal residue" evidence="1">
    <location>
        <position position="43"/>
    </location>
</feature>
<sequence>MSSAPPPSPPGRLQSIFRSWVGDLSATSPHPNLAWLAQTRASR</sequence>
<protein>
    <submittedName>
        <fullName evidence="1">Uncharacterized protein</fullName>
    </submittedName>
</protein>
<accession>A0A401TYK8</accession>
<dbReference type="EMBL" id="BEZZ01226550">
    <property type="protein sequence ID" value="GCC47700.1"/>
    <property type="molecule type" value="Genomic_DNA"/>
</dbReference>
<reference evidence="1 2" key="1">
    <citation type="journal article" date="2018" name="Nat. Ecol. Evol.">
        <title>Shark genomes provide insights into elasmobranch evolution and the origin of vertebrates.</title>
        <authorList>
            <person name="Hara Y"/>
            <person name="Yamaguchi K"/>
            <person name="Onimaru K"/>
            <person name="Kadota M"/>
            <person name="Koyanagi M"/>
            <person name="Keeley SD"/>
            <person name="Tatsumi K"/>
            <person name="Tanaka K"/>
            <person name="Motone F"/>
            <person name="Kageyama Y"/>
            <person name="Nozu R"/>
            <person name="Adachi N"/>
            <person name="Nishimura O"/>
            <person name="Nakagawa R"/>
            <person name="Tanegashima C"/>
            <person name="Kiyatake I"/>
            <person name="Matsumoto R"/>
            <person name="Murakumo K"/>
            <person name="Nishida K"/>
            <person name="Terakita A"/>
            <person name="Kuratani S"/>
            <person name="Sato K"/>
            <person name="Hyodo S Kuraku.S."/>
        </authorList>
    </citation>
    <scope>NUCLEOTIDE SEQUENCE [LARGE SCALE GENOMIC DNA]</scope>
</reference>
<dbReference type="AlphaFoldDB" id="A0A401TYK8"/>
<evidence type="ECO:0000313" key="1">
    <source>
        <dbReference type="EMBL" id="GCC47700.1"/>
    </source>
</evidence>
<organism evidence="1 2">
    <name type="scientific">Chiloscyllium punctatum</name>
    <name type="common">Brownbanded bambooshark</name>
    <name type="synonym">Hemiscyllium punctatum</name>
    <dbReference type="NCBI Taxonomy" id="137246"/>
    <lineage>
        <taxon>Eukaryota</taxon>
        <taxon>Metazoa</taxon>
        <taxon>Chordata</taxon>
        <taxon>Craniata</taxon>
        <taxon>Vertebrata</taxon>
        <taxon>Chondrichthyes</taxon>
        <taxon>Elasmobranchii</taxon>
        <taxon>Galeomorphii</taxon>
        <taxon>Galeoidea</taxon>
        <taxon>Orectolobiformes</taxon>
        <taxon>Hemiscylliidae</taxon>
        <taxon>Chiloscyllium</taxon>
    </lineage>
</organism>
<comment type="caution">
    <text evidence="1">The sequence shown here is derived from an EMBL/GenBank/DDBJ whole genome shotgun (WGS) entry which is preliminary data.</text>
</comment>
<evidence type="ECO:0000313" key="2">
    <source>
        <dbReference type="Proteomes" id="UP000287033"/>
    </source>
</evidence>
<proteinExistence type="predicted"/>
<name>A0A401TYK8_CHIPU</name>